<dbReference type="EMBL" id="UAUF01000010">
    <property type="protein sequence ID" value="SPZ05099.1"/>
    <property type="molecule type" value="Genomic_DNA"/>
</dbReference>
<dbReference type="AlphaFoldDB" id="A0A2X2EAB9"/>
<name>A0A2X2EAB9_PSELU</name>
<gene>
    <name evidence="1" type="ORF">NCTC11842_01589</name>
</gene>
<evidence type="ECO:0000313" key="2">
    <source>
        <dbReference type="Proteomes" id="UP000250443"/>
    </source>
</evidence>
<organism evidence="1 2">
    <name type="scientific">Pseudomonas luteola</name>
    <dbReference type="NCBI Taxonomy" id="47886"/>
    <lineage>
        <taxon>Bacteria</taxon>
        <taxon>Pseudomonadati</taxon>
        <taxon>Pseudomonadota</taxon>
        <taxon>Gammaproteobacteria</taxon>
        <taxon>Pseudomonadales</taxon>
        <taxon>Pseudomonadaceae</taxon>
        <taxon>Pseudomonas</taxon>
    </lineage>
</organism>
<reference evidence="1 2" key="1">
    <citation type="submission" date="2018-06" db="EMBL/GenBank/DDBJ databases">
        <authorList>
            <consortium name="Pathogen Informatics"/>
            <person name="Doyle S."/>
        </authorList>
    </citation>
    <scope>NUCLEOTIDE SEQUENCE [LARGE SCALE GENOMIC DNA]</scope>
    <source>
        <strain evidence="1 2">NCTC11842</strain>
    </source>
</reference>
<proteinExistence type="predicted"/>
<dbReference type="Proteomes" id="UP000250443">
    <property type="component" value="Unassembled WGS sequence"/>
</dbReference>
<evidence type="ECO:0000313" key="1">
    <source>
        <dbReference type="EMBL" id="SPZ05099.1"/>
    </source>
</evidence>
<protein>
    <submittedName>
        <fullName evidence="1">Uncharacterized protein</fullName>
    </submittedName>
</protein>
<accession>A0A2X2EAB9</accession>
<sequence>MSYDKQARQVRRTRAKVAINRQLTISHFYYSIDSGFFIKPQGRWRKQAALNCGQAGCFLCGNPRRVDNELTLAERRAGHNFEAGLLEYFSHGE</sequence>